<evidence type="ECO:0000256" key="2">
    <source>
        <dbReference type="ARBA" id="ARBA00006728"/>
    </source>
</evidence>
<evidence type="ECO:0000256" key="3">
    <source>
        <dbReference type="ARBA" id="ARBA00022491"/>
    </source>
</evidence>
<dbReference type="InterPro" id="IPR033389">
    <property type="entry name" value="AUX/IAA_dom"/>
</dbReference>
<comment type="function">
    <text evidence="8">Aux/IAA proteins are short-lived transcriptional factors that function as repressors of early auxin response genes at low auxin concentrations.</text>
</comment>
<reference evidence="10" key="1">
    <citation type="submission" date="2022-06" db="EMBL/GenBank/DDBJ databases">
        <title>Uncovering the hologenomic basis of an extraordinary plant invasion.</title>
        <authorList>
            <person name="Bieker V.C."/>
            <person name="Martin M.D."/>
            <person name="Gilbert T."/>
            <person name="Hodgins K."/>
            <person name="Battlay P."/>
            <person name="Petersen B."/>
            <person name="Wilson J."/>
        </authorList>
    </citation>
    <scope>NUCLEOTIDE SEQUENCE</scope>
    <source>
        <strain evidence="10">AA19_3_7</strain>
        <tissue evidence="10">Leaf</tissue>
    </source>
</reference>
<dbReference type="Proteomes" id="UP001206925">
    <property type="component" value="Unassembled WGS sequence"/>
</dbReference>
<name>A0AAD5G748_AMBAR</name>
<keyword evidence="7 8" id="KW-0927">Auxin signaling pathway</keyword>
<dbReference type="GO" id="GO:0009734">
    <property type="term" value="P:auxin-activated signaling pathway"/>
    <property type="evidence" value="ECO:0007669"/>
    <property type="project" value="UniProtKB-UniRule"/>
</dbReference>
<feature type="domain" description="PB1" evidence="9">
    <location>
        <begin position="89"/>
        <end position="204"/>
    </location>
</feature>
<dbReference type="Gene3D" id="3.10.20.90">
    <property type="entry name" value="Phosphatidylinositol 3-kinase Catalytic Subunit, Chain A, domain 1"/>
    <property type="match status" value="1"/>
</dbReference>
<evidence type="ECO:0000256" key="5">
    <source>
        <dbReference type="ARBA" id="ARBA00023163"/>
    </source>
</evidence>
<dbReference type="EMBL" id="JAMZMK010010909">
    <property type="protein sequence ID" value="KAI7729823.1"/>
    <property type="molecule type" value="Genomic_DNA"/>
</dbReference>
<evidence type="ECO:0000256" key="1">
    <source>
        <dbReference type="ARBA" id="ARBA00004123"/>
    </source>
</evidence>
<evidence type="ECO:0000259" key="9">
    <source>
        <dbReference type="PROSITE" id="PS51745"/>
    </source>
</evidence>
<keyword evidence="4 8" id="KW-0805">Transcription regulation</keyword>
<dbReference type="AlphaFoldDB" id="A0AAD5G748"/>
<comment type="similarity">
    <text evidence="2 8">Belongs to the Aux/IAA family.</text>
</comment>
<keyword evidence="5 8" id="KW-0804">Transcription</keyword>
<dbReference type="InterPro" id="IPR053793">
    <property type="entry name" value="PB1-like"/>
</dbReference>
<gene>
    <name evidence="10" type="ORF">M8C21_029426</name>
</gene>
<keyword evidence="6 8" id="KW-0539">Nucleus</keyword>
<dbReference type="PANTHER" id="PTHR31734:SF34">
    <property type="entry name" value="AUXIN-RESPONSIVE PROTEIN IAA15"/>
    <property type="match status" value="1"/>
</dbReference>
<evidence type="ECO:0000313" key="10">
    <source>
        <dbReference type="EMBL" id="KAI7729823.1"/>
    </source>
</evidence>
<organism evidence="10 11">
    <name type="scientific">Ambrosia artemisiifolia</name>
    <name type="common">Common ragweed</name>
    <dbReference type="NCBI Taxonomy" id="4212"/>
    <lineage>
        <taxon>Eukaryota</taxon>
        <taxon>Viridiplantae</taxon>
        <taxon>Streptophyta</taxon>
        <taxon>Embryophyta</taxon>
        <taxon>Tracheophyta</taxon>
        <taxon>Spermatophyta</taxon>
        <taxon>Magnoliopsida</taxon>
        <taxon>eudicotyledons</taxon>
        <taxon>Gunneridae</taxon>
        <taxon>Pentapetalae</taxon>
        <taxon>asterids</taxon>
        <taxon>campanulids</taxon>
        <taxon>Asterales</taxon>
        <taxon>Asteraceae</taxon>
        <taxon>Asteroideae</taxon>
        <taxon>Heliantheae alliance</taxon>
        <taxon>Heliantheae</taxon>
        <taxon>Ambrosia</taxon>
    </lineage>
</organism>
<comment type="subcellular location">
    <subcellularLocation>
        <location evidence="1 8">Nucleus</location>
    </subcellularLocation>
</comment>
<evidence type="ECO:0000256" key="6">
    <source>
        <dbReference type="ARBA" id="ARBA00023242"/>
    </source>
</evidence>
<evidence type="ECO:0000256" key="8">
    <source>
        <dbReference type="RuleBase" id="RU004549"/>
    </source>
</evidence>
<keyword evidence="11" id="KW-1185">Reference proteome</keyword>
<comment type="subunit">
    <text evidence="8">Homodimers and heterodimers.</text>
</comment>
<accession>A0AAD5G748</accession>
<evidence type="ECO:0000256" key="7">
    <source>
        <dbReference type="ARBA" id="ARBA00023294"/>
    </source>
</evidence>
<dbReference type="GO" id="GO:0006355">
    <property type="term" value="P:regulation of DNA-templated transcription"/>
    <property type="evidence" value="ECO:0007669"/>
    <property type="project" value="InterPro"/>
</dbReference>
<keyword evidence="3 8" id="KW-0678">Repressor</keyword>
<comment type="caution">
    <text evidence="10">The sequence shown here is derived from an EMBL/GenBank/DDBJ whole genome shotgun (WGS) entry which is preliminary data.</text>
</comment>
<evidence type="ECO:0000313" key="11">
    <source>
        <dbReference type="Proteomes" id="UP001206925"/>
    </source>
</evidence>
<dbReference type="PROSITE" id="PS51745">
    <property type="entry name" value="PB1"/>
    <property type="match status" value="1"/>
</dbReference>
<dbReference type="Pfam" id="PF02309">
    <property type="entry name" value="AUX_IAA"/>
    <property type="match status" value="1"/>
</dbReference>
<dbReference type="GO" id="GO:0005634">
    <property type="term" value="C:nucleus"/>
    <property type="evidence" value="ECO:0007669"/>
    <property type="project" value="UniProtKB-SubCell"/>
</dbReference>
<dbReference type="InterPro" id="IPR003311">
    <property type="entry name" value="AUX_IAA"/>
</dbReference>
<dbReference type="PANTHER" id="PTHR31734">
    <property type="entry name" value="AUXIN-RESPONSIVE PROTEIN IAA17"/>
    <property type="match status" value="1"/>
</dbReference>
<protein>
    <recommendedName>
        <fullName evidence="8">Auxin-responsive protein</fullName>
    </recommendedName>
</protein>
<dbReference type="SUPFAM" id="SSF54277">
    <property type="entry name" value="CAD &amp; PB1 domains"/>
    <property type="match status" value="1"/>
</dbReference>
<sequence length="223" mass="25430">MSFETSLEITSELTTADDHGLNLNETELTLGLPGESRGRKLGKKRGLIELKSINDEKNQSNASKASLDDVQLAGWPPVALYRKNMAKNFRFVKVAVDGAPYLRKINLESYGDYQQLQCVLFEIFAYFTVGNYTSDDLEFQNCYKPSFTTETFVPVMHDSFNNSIAQRIKYVSMYEDKDGDWMIVGDVPWMMFVQTCKRIRLMRSSEDINTARRTLSECSVSSC</sequence>
<proteinExistence type="inferred from homology"/>
<evidence type="ECO:0000256" key="4">
    <source>
        <dbReference type="ARBA" id="ARBA00023015"/>
    </source>
</evidence>